<organism evidence="2 3">
    <name type="scientific">Herminiimonas glaciei</name>
    <dbReference type="NCBI Taxonomy" id="523788"/>
    <lineage>
        <taxon>Bacteria</taxon>
        <taxon>Pseudomonadati</taxon>
        <taxon>Pseudomonadota</taxon>
        <taxon>Betaproteobacteria</taxon>
        <taxon>Burkholderiales</taxon>
        <taxon>Oxalobacteraceae</taxon>
        <taxon>Herminiimonas</taxon>
    </lineage>
</organism>
<feature type="region of interest" description="Disordered" evidence="1">
    <location>
        <begin position="1"/>
        <end position="66"/>
    </location>
</feature>
<accession>A0ABW2I6C1</accession>
<feature type="compositionally biased region" description="Polar residues" evidence="1">
    <location>
        <begin position="49"/>
        <end position="66"/>
    </location>
</feature>
<evidence type="ECO:0000313" key="2">
    <source>
        <dbReference type="EMBL" id="MFC7286585.1"/>
    </source>
</evidence>
<proteinExistence type="predicted"/>
<dbReference type="Proteomes" id="UP001596542">
    <property type="component" value="Unassembled WGS sequence"/>
</dbReference>
<comment type="caution">
    <text evidence="2">The sequence shown here is derived from an EMBL/GenBank/DDBJ whole genome shotgun (WGS) entry which is preliminary data.</text>
</comment>
<evidence type="ECO:0000313" key="3">
    <source>
        <dbReference type="Proteomes" id="UP001596542"/>
    </source>
</evidence>
<protein>
    <submittedName>
        <fullName evidence="2">Uncharacterized protein</fullName>
    </submittedName>
</protein>
<name>A0ABW2I6C1_9BURK</name>
<keyword evidence="3" id="KW-1185">Reference proteome</keyword>
<feature type="compositionally biased region" description="Basic and acidic residues" evidence="1">
    <location>
        <begin position="20"/>
        <end position="34"/>
    </location>
</feature>
<feature type="compositionally biased region" description="Polar residues" evidence="1">
    <location>
        <begin position="1"/>
        <end position="12"/>
    </location>
</feature>
<gene>
    <name evidence="2" type="ORF">ACFQPC_00920</name>
</gene>
<dbReference type="RefSeq" id="WP_382269787.1">
    <property type="nucleotide sequence ID" value="NZ_JBHTBU010000001.1"/>
</dbReference>
<dbReference type="EMBL" id="JBHTBU010000001">
    <property type="protein sequence ID" value="MFC7286585.1"/>
    <property type="molecule type" value="Genomic_DNA"/>
</dbReference>
<evidence type="ECO:0000256" key="1">
    <source>
        <dbReference type="SAM" id="MobiDB-lite"/>
    </source>
</evidence>
<reference evidence="3" key="1">
    <citation type="journal article" date="2019" name="Int. J. Syst. Evol. Microbiol.">
        <title>The Global Catalogue of Microorganisms (GCM) 10K type strain sequencing project: providing services to taxonomists for standard genome sequencing and annotation.</title>
        <authorList>
            <consortium name="The Broad Institute Genomics Platform"/>
            <consortium name="The Broad Institute Genome Sequencing Center for Infectious Disease"/>
            <person name="Wu L."/>
            <person name="Ma J."/>
        </authorList>
    </citation>
    <scope>NUCLEOTIDE SEQUENCE [LARGE SCALE GENOMIC DNA]</scope>
    <source>
        <strain evidence="3">KACC 12508</strain>
    </source>
</reference>
<sequence>MYKNYDNANHSAKSIHAGKHISDKDHSHVGKEQDQADEQSADLQDKSENSTTIVVPFNTTQTGSFQ</sequence>